<keyword evidence="6" id="KW-1185">Reference proteome</keyword>
<accession>A0A1C7M0F0</accession>
<evidence type="ECO:0000256" key="3">
    <source>
        <dbReference type="ARBA" id="ARBA00024327"/>
    </source>
</evidence>
<evidence type="ECO:0000313" key="6">
    <source>
        <dbReference type="Proteomes" id="UP000092993"/>
    </source>
</evidence>
<name>A0A1C7M0F0_GRIFR</name>
<evidence type="ECO:0000256" key="2">
    <source>
        <dbReference type="ARBA" id="ARBA00023002"/>
    </source>
</evidence>
<evidence type="ECO:0000259" key="4">
    <source>
        <dbReference type="Pfam" id="PF01507"/>
    </source>
</evidence>
<organism evidence="5 6">
    <name type="scientific">Grifola frondosa</name>
    <name type="common">Maitake</name>
    <name type="synonym">Polyporus frondosus</name>
    <dbReference type="NCBI Taxonomy" id="5627"/>
    <lineage>
        <taxon>Eukaryota</taxon>
        <taxon>Fungi</taxon>
        <taxon>Dikarya</taxon>
        <taxon>Basidiomycota</taxon>
        <taxon>Agaricomycotina</taxon>
        <taxon>Agaricomycetes</taxon>
        <taxon>Polyporales</taxon>
        <taxon>Grifolaceae</taxon>
        <taxon>Grifola</taxon>
    </lineage>
</organism>
<dbReference type="GO" id="GO:0005737">
    <property type="term" value="C:cytoplasm"/>
    <property type="evidence" value="ECO:0007669"/>
    <property type="project" value="TreeGrafter"/>
</dbReference>
<dbReference type="Gene3D" id="3.40.50.620">
    <property type="entry name" value="HUPs"/>
    <property type="match status" value="1"/>
</dbReference>
<dbReference type="NCBIfam" id="TIGR00434">
    <property type="entry name" value="cysH"/>
    <property type="match status" value="1"/>
</dbReference>
<dbReference type="GO" id="GO:0004604">
    <property type="term" value="F:phosphoadenylyl-sulfate reductase (thioredoxin) activity"/>
    <property type="evidence" value="ECO:0007669"/>
    <property type="project" value="InterPro"/>
</dbReference>
<dbReference type="PANTHER" id="PTHR46509">
    <property type="entry name" value="PHOSPHOADENOSINE PHOSPHOSULFATE REDUCTASE"/>
    <property type="match status" value="1"/>
</dbReference>
<evidence type="ECO:0000256" key="1">
    <source>
        <dbReference type="ARBA" id="ARBA00009732"/>
    </source>
</evidence>
<dbReference type="GO" id="GO:0019379">
    <property type="term" value="P:sulfate assimilation, phosphoadenylyl sulfate reduction by phosphoadenylyl-sulfate reductase (thioredoxin)"/>
    <property type="evidence" value="ECO:0007669"/>
    <property type="project" value="InterPro"/>
</dbReference>
<comment type="caution">
    <text evidence="5">The sequence shown here is derived from an EMBL/GenBank/DDBJ whole genome shotgun (WGS) entry which is preliminary data.</text>
</comment>
<sequence length="221" mass="24728">MRALAGLHQTTAFGLTGLVAIDSYPKSQEVKAKYGVPVHVYKPEGCDTAADFEKKYGEKYWEEDEEIYDYLVKVEPARRAYEERSVKSVITGRRASQGADRANLQPLEVDNTGLLKLNPLFAWTFPFVDWYIKSNNVPHNKLLDQGYRSVGDWHSTVKSGEGDTGERAGRWAGKADKTECGLHVDYFKMKAAAQKRYVWDLSLEQQANANAHPPAPATTAA</sequence>
<comment type="pathway">
    <text evidence="3">Sulfur metabolism; hydrogen sulfide biosynthesis; sulfite from sulfate.</text>
</comment>
<protein>
    <submittedName>
        <fullName evidence="5">Phosphoadenosine phosphosulfate reductase</fullName>
    </submittedName>
</protein>
<evidence type="ECO:0000313" key="5">
    <source>
        <dbReference type="EMBL" id="OBZ70413.1"/>
    </source>
</evidence>
<dbReference type="InterPro" id="IPR002500">
    <property type="entry name" value="PAPS_reduct_dom"/>
</dbReference>
<dbReference type="OMA" id="WERNEDT"/>
<gene>
    <name evidence="5" type="primary">MET16</name>
    <name evidence="5" type="ORF">A0H81_09689</name>
</gene>
<dbReference type="Pfam" id="PF01507">
    <property type="entry name" value="PAPS_reduct"/>
    <property type="match status" value="1"/>
</dbReference>
<dbReference type="PANTHER" id="PTHR46509:SF1">
    <property type="entry name" value="PHOSPHOADENOSINE PHOSPHOSULFATE REDUCTASE"/>
    <property type="match status" value="1"/>
</dbReference>
<dbReference type="InterPro" id="IPR004511">
    <property type="entry name" value="PAPS/APS_Rdtase"/>
</dbReference>
<reference evidence="5 6" key="1">
    <citation type="submission" date="2016-03" db="EMBL/GenBank/DDBJ databases">
        <title>Whole genome sequencing of Grifola frondosa 9006-11.</title>
        <authorList>
            <person name="Min B."/>
            <person name="Park H."/>
            <person name="Kim J.-G."/>
            <person name="Cho H."/>
            <person name="Oh Y.-L."/>
            <person name="Kong W.-S."/>
            <person name="Choi I.-G."/>
        </authorList>
    </citation>
    <scope>NUCLEOTIDE SEQUENCE [LARGE SCALE GENOMIC DNA]</scope>
    <source>
        <strain evidence="5 6">9006-11</strain>
    </source>
</reference>
<dbReference type="SUPFAM" id="SSF52402">
    <property type="entry name" value="Adenine nucleotide alpha hydrolases-like"/>
    <property type="match status" value="1"/>
</dbReference>
<dbReference type="Proteomes" id="UP000092993">
    <property type="component" value="Unassembled WGS sequence"/>
</dbReference>
<dbReference type="OrthoDB" id="7869097at2759"/>
<comment type="similarity">
    <text evidence="1">Belongs to the PAPS reductase family. CysH subfamily.</text>
</comment>
<dbReference type="EMBL" id="LUGG01000014">
    <property type="protein sequence ID" value="OBZ70413.1"/>
    <property type="molecule type" value="Genomic_DNA"/>
</dbReference>
<proteinExistence type="inferred from homology"/>
<feature type="domain" description="Phosphoadenosine phosphosulphate reductase" evidence="4">
    <location>
        <begin position="28"/>
        <end position="157"/>
    </location>
</feature>
<keyword evidence="2" id="KW-0560">Oxidoreductase</keyword>
<dbReference type="STRING" id="5627.A0A1C7M0F0"/>
<dbReference type="InterPro" id="IPR014729">
    <property type="entry name" value="Rossmann-like_a/b/a_fold"/>
</dbReference>
<dbReference type="AlphaFoldDB" id="A0A1C7M0F0"/>